<dbReference type="Proteomes" id="UP000474957">
    <property type="component" value="Unassembled WGS sequence"/>
</dbReference>
<proteinExistence type="predicted"/>
<accession>A0A6L5Z5U0</accession>
<dbReference type="InterPro" id="IPR036736">
    <property type="entry name" value="ACP-like_sf"/>
</dbReference>
<name>A0A6L5Z5U0_9RHOB</name>
<dbReference type="Pfam" id="PF00550">
    <property type="entry name" value="PP-binding"/>
    <property type="match status" value="1"/>
</dbReference>
<dbReference type="AlphaFoldDB" id="A0A6L5Z5U0"/>
<evidence type="ECO:0000313" key="2">
    <source>
        <dbReference type="EMBL" id="MSU91689.1"/>
    </source>
</evidence>
<reference evidence="2 3" key="1">
    <citation type="submission" date="2019-10" db="EMBL/GenBank/DDBJ databases">
        <title>Cognatihalovulum marinum gen. nov. sp. nov., a new member of the family Rhodobacteraceae isolated from deep seawater of the Northwest Indian Ocean.</title>
        <authorList>
            <person name="Ruan C."/>
            <person name="Wang J."/>
            <person name="Zheng X."/>
            <person name="Song L."/>
            <person name="Zhu Y."/>
            <person name="Huang Y."/>
            <person name="Lu Z."/>
            <person name="Du W."/>
            <person name="Huang L."/>
            <person name="Dai X."/>
        </authorList>
    </citation>
    <scope>NUCLEOTIDE SEQUENCE [LARGE SCALE GENOMIC DNA]</scope>
    <source>
        <strain evidence="2 3">2CG4</strain>
    </source>
</reference>
<evidence type="ECO:0000313" key="3">
    <source>
        <dbReference type="Proteomes" id="UP000474957"/>
    </source>
</evidence>
<dbReference type="PROSITE" id="PS50075">
    <property type="entry name" value="CARRIER"/>
    <property type="match status" value="1"/>
</dbReference>
<gene>
    <name evidence="2" type="ORF">GE300_19090</name>
</gene>
<dbReference type="InterPro" id="IPR009081">
    <property type="entry name" value="PP-bd_ACP"/>
</dbReference>
<keyword evidence="3" id="KW-1185">Reference proteome</keyword>
<evidence type="ECO:0000259" key="1">
    <source>
        <dbReference type="PROSITE" id="PS50075"/>
    </source>
</evidence>
<sequence length="153" mass="17189">MGCAAASAHRCRRWRSGRRSRRCSGASPTCGWSRRGCAIWNIPPRSRWRPCRRAVDQYPLNHLKGRRCMDSETSNAVMDFLKTSISHYTELTADQITRDSQLTEIGLQSVDAVLVCGNVEERFEIEIDPSEIFEHETVGSFARAVAGMVDAKA</sequence>
<dbReference type="EMBL" id="WIND01000023">
    <property type="protein sequence ID" value="MSU91689.1"/>
    <property type="molecule type" value="Genomic_DNA"/>
</dbReference>
<protein>
    <recommendedName>
        <fullName evidence="1">Carrier domain-containing protein</fullName>
    </recommendedName>
</protein>
<organism evidence="2 3">
    <name type="scientific">Halovulum marinum</name>
    <dbReference type="NCBI Taxonomy" id="2662447"/>
    <lineage>
        <taxon>Bacteria</taxon>
        <taxon>Pseudomonadati</taxon>
        <taxon>Pseudomonadota</taxon>
        <taxon>Alphaproteobacteria</taxon>
        <taxon>Rhodobacterales</taxon>
        <taxon>Paracoccaceae</taxon>
        <taxon>Halovulum</taxon>
    </lineage>
</organism>
<dbReference type="SUPFAM" id="SSF47336">
    <property type="entry name" value="ACP-like"/>
    <property type="match status" value="1"/>
</dbReference>
<dbReference type="Gene3D" id="1.10.1200.10">
    <property type="entry name" value="ACP-like"/>
    <property type="match status" value="1"/>
</dbReference>
<comment type="caution">
    <text evidence="2">The sequence shown here is derived from an EMBL/GenBank/DDBJ whole genome shotgun (WGS) entry which is preliminary data.</text>
</comment>
<feature type="domain" description="Carrier" evidence="1">
    <location>
        <begin position="75"/>
        <end position="149"/>
    </location>
</feature>